<reference evidence="2 3" key="1">
    <citation type="journal article" date="2019" name="Sci. Rep.">
        <title>Orb-weaving spider Araneus ventricosus genome elucidates the spidroin gene catalogue.</title>
        <authorList>
            <person name="Kono N."/>
            <person name="Nakamura H."/>
            <person name="Ohtoshi R."/>
            <person name="Moran D.A.P."/>
            <person name="Shinohara A."/>
            <person name="Yoshida Y."/>
            <person name="Fujiwara M."/>
            <person name="Mori M."/>
            <person name="Tomita M."/>
            <person name="Arakawa K."/>
        </authorList>
    </citation>
    <scope>NUCLEOTIDE SEQUENCE [LARGE SCALE GENOMIC DNA]</scope>
</reference>
<dbReference type="Pfam" id="PF13897">
    <property type="entry name" value="GOLD_2"/>
    <property type="match status" value="1"/>
</dbReference>
<organism evidence="2 3">
    <name type="scientific">Araneus ventricosus</name>
    <name type="common">Orbweaver spider</name>
    <name type="synonym">Epeira ventricosa</name>
    <dbReference type="NCBI Taxonomy" id="182803"/>
    <lineage>
        <taxon>Eukaryota</taxon>
        <taxon>Metazoa</taxon>
        <taxon>Ecdysozoa</taxon>
        <taxon>Arthropoda</taxon>
        <taxon>Chelicerata</taxon>
        <taxon>Arachnida</taxon>
        <taxon>Araneae</taxon>
        <taxon>Araneomorphae</taxon>
        <taxon>Entelegynae</taxon>
        <taxon>Araneoidea</taxon>
        <taxon>Araneidae</taxon>
        <taxon>Araneus</taxon>
    </lineage>
</organism>
<dbReference type="AlphaFoldDB" id="A0A4Y2QC85"/>
<protein>
    <recommendedName>
        <fullName evidence="1">GOLD domain-containing protein</fullName>
    </recommendedName>
</protein>
<dbReference type="InterPro" id="IPR036598">
    <property type="entry name" value="GOLD_dom_sf"/>
</dbReference>
<proteinExistence type="predicted"/>
<dbReference type="PANTHER" id="PTHR23324:SF83">
    <property type="entry name" value="SEC14-LIKE PROTEIN 2"/>
    <property type="match status" value="1"/>
</dbReference>
<dbReference type="EMBL" id="BGPR01013692">
    <property type="protein sequence ID" value="GBN61778.1"/>
    <property type="molecule type" value="Genomic_DNA"/>
</dbReference>
<evidence type="ECO:0000259" key="1">
    <source>
        <dbReference type="PROSITE" id="PS50866"/>
    </source>
</evidence>
<dbReference type="SUPFAM" id="SSF101576">
    <property type="entry name" value="Supernatant protein factor (SPF), C-terminal domain"/>
    <property type="match status" value="1"/>
</dbReference>
<dbReference type="PROSITE" id="PS50866">
    <property type="entry name" value="GOLD"/>
    <property type="match status" value="1"/>
</dbReference>
<sequence length="130" mass="15057">MKKSERKLYLSPGVKRLSVTRFAKAELTFDVKIPNSYLEWEFETKSKDIGFGVYFKAHSVNKPKAIEIVPKQRIDTCFEPEAGVYRCEKPGTYILLFDNSYSWFYPKEIFYKTKINLPGEDGSEAIEPLA</sequence>
<dbReference type="GO" id="GO:0005737">
    <property type="term" value="C:cytoplasm"/>
    <property type="evidence" value="ECO:0007669"/>
    <property type="project" value="TreeGrafter"/>
</dbReference>
<evidence type="ECO:0000313" key="2">
    <source>
        <dbReference type="EMBL" id="GBN61778.1"/>
    </source>
</evidence>
<dbReference type="InterPro" id="IPR009038">
    <property type="entry name" value="GOLD_dom"/>
</dbReference>
<dbReference type="Gene3D" id="2.60.120.680">
    <property type="entry name" value="GOLD domain"/>
    <property type="match status" value="1"/>
</dbReference>
<name>A0A4Y2QC85_ARAVE</name>
<dbReference type="OrthoDB" id="6435818at2759"/>
<comment type="caution">
    <text evidence="2">The sequence shown here is derived from an EMBL/GenBank/DDBJ whole genome shotgun (WGS) entry which is preliminary data.</text>
</comment>
<feature type="domain" description="GOLD" evidence="1">
    <location>
        <begin position="1"/>
        <end position="115"/>
    </location>
</feature>
<evidence type="ECO:0000313" key="3">
    <source>
        <dbReference type="Proteomes" id="UP000499080"/>
    </source>
</evidence>
<accession>A0A4Y2QC85</accession>
<dbReference type="Proteomes" id="UP000499080">
    <property type="component" value="Unassembled WGS sequence"/>
</dbReference>
<gene>
    <name evidence="2" type="ORF">AVEN_251186_1</name>
</gene>
<dbReference type="PANTHER" id="PTHR23324">
    <property type="entry name" value="SEC14 RELATED PROTEIN"/>
    <property type="match status" value="1"/>
</dbReference>
<keyword evidence="3" id="KW-1185">Reference proteome</keyword>
<dbReference type="InterPro" id="IPR051064">
    <property type="entry name" value="SEC14/CRAL-TRIO_domain"/>
</dbReference>